<dbReference type="Gene3D" id="3.40.630.30">
    <property type="match status" value="1"/>
</dbReference>
<dbReference type="CDD" id="cd04301">
    <property type="entry name" value="NAT_SF"/>
    <property type="match status" value="1"/>
</dbReference>
<dbReference type="Proteomes" id="UP000271374">
    <property type="component" value="Unassembled WGS sequence"/>
</dbReference>
<dbReference type="PROSITE" id="PS51186">
    <property type="entry name" value="GNAT"/>
    <property type="match status" value="1"/>
</dbReference>
<evidence type="ECO:0000313" key="3">
    <source>
        <dbReference type="Proteomes" id="UP000271374"/>
    </source>
</evidence>
<dbReference type="EMBL" id="RXNT01000007">
    <property type="protein sequence ID" value="RTR31978.1"/>
    <property type="molecule type" value="Genomic_DNA"/>
</dbReference>
<reference evidence="2 3" key="1">
    <citation type="submission" date="2018-12" db="EMBL/GenBank/DDBJ databases">
        <title>Bacillus yapensis draft genome sequence.</title>
        <authorList>
            <person name="Yu L."/>
            <person name="Xu X."/>
            <person name="Tang X."/>
        </authorList>
    </citation>
    <scope>NUCLEOTIDE SEQUENCE [LARGE SCALE GENOMIC DNA]</scope>
    <source>
        <strain evidence="2 3">XXST-01</strain>
    </source>
</reference>
<evidence type="ECO:0000259" key="1">
    <source>
        <dbReference type="PROSITE" id="PS51186"/>
    </source>
</evidence>
<dbReference type="AlphaFoldDB" id="A0A431W9G8"/>
<dbReference type="InterPro" id="IPR000182">
    <property type="entry name" value="GNAT_dom"/>
</dbReference>
<dbReference type="InterPro" id="IPR016181">
    <property type="entry name" value="Acyl_CoA_acyltransferase"/>
</dbReference>
<proteinExistence type="predicted"/>
<feature type="domain" description="N-acetyltransferase" evidence="1">
    <location>
        <begin position="1"/>
        <end position="148"/>
    </location>
</feature>
<gene>
    <name evidence="2" type="ORF">EKG37_10805</name>
</gene>
<sequence>MIREFMIGEKGEEVLQLQMQSYKVEAAYIGTEDIPPLKETLDELLHCGEEFIGYFLDDTLAGVLSYKLKKGVIDIHRVMVHPNFFRRGIAGSLIQYVEDKMNSAEYVIVSTGAENVPAVKLYQRLGFEVLDQSVFGDLVVTNFKKKLEKDR</sequence>
<keyword evidence="2" id="KW-0808">Transferase</keyword>
<organism evidence="2 3">
    <name type="scientific">Bacillus yapensis</name>
    <dbReference type="NCBI Taxonomy" id="2492960"/>
    <lineage>
        <taxon>Bacteria</taxon>
        <taxon>Bacillati</taxon>
        <taxon>Bacillota</taxon>
        <taxon>Bacilli</taxon>
        <taxon>Bacillales</taxon>
        <taxon>Bacillaceae</taxon>
        <taxon>Bacillus</taxon>
    </lineage>
</organism>
<accession>A0A431W9G8</accession>
<dbReference type="OrthoDB" id="46888at2"/>
<comment type="caution">
    <text evidence="2">The sequence shown here is derived from an EMBL/GenBank/DDBJ whole genome shotgun (WGS) entry which is preliminary data.</text>
</comment>
<protein>
    <submittedName>
        <fullName evidence="2">GNAT family N-acetyltransferase</fullName>
    </submittedName>
</protein>
<dbReference type="RefSeq" id="WP_126408678.1">
    <property type="nucleotide sequence ID" value="NZ_RXNT01000007.1"/>
</dbReference>
<keyword evidence="3" id="KW-1185">Reference proteome</keyword>
<dbReference type="SUPFAM" id="SSF55729">
    <property type="entry name" value="Acyl-CoA N-acyltransferases (Nat)"/>
    <property type="match status" value="1"/>
</dbReference>
<evidence type="ECO:0000313" key="2">
    <source>
        <dbReference type="EMBL" id="RTR31978.1"/>
    </source>
</evidence>
<dbReference type="Pfam" id="PF00583">
    <property type="entry name" value="Acetyltransf_1"/>
    <property type="match status" value="1"/>
</dbReference>
<dbReference type="GO" id="GO:0016747">
    <property type="term" value="F:acyltransferase activity, transferring groups other than amino-acyl groups"/>
    <property type="evidence" value="ECO:0007669"/>
    <property type="project" value="InterPro"/>
</dbReference>
<name>A0A431W9G8_9BACI</name>